<dbReference type="AlphaFoldDB" id="G5R8R0"/>
<organism evidence="1 2">
    <name type="scientific">Salmonella enterica subsp. enterica serovar Senftenberg str. A4-543</name>
    <dbReference type="NCBI Taxonomy" id="913082"/>
    <lineage>
        <taxon>Bacteria</taxon>
        <taxon>Pseudomonadati</taxon>
        <taxon>Pseudomonadota</taxon>
        <taxon>Gammaproteobacteria</taxon>
        <taxon>Enterobacterales</taxon>
        <taxon>Enterobacteriaceae</taxon>
        <taxon>Salmonella</taxon>
    </lineage>
</organism>
<accession>G5R8R0</accession>
<dbReference type="BioCyc" id="SENT913082:G120J-996-MONOMER"/>
<evidence type="ECO:0000313" key="1">
    <source>
        <dbReference type="EMBL" id="EHC79149.1"/>
    </source>
</evidence>
<name>G5R8R0_SALSE</name>
<dbReference type="EMBL" id="AFCU01001965">
    <property type="protein sequence ID" value="EHC79149.1"/>
    <property type="molecule type" value="Genomic_DNA"/>
</dbReference>
<proteinExistence type="predicted"/>
<gene>
    <name evidence="1" type="ORF">LTSESEN_6201</name>
</gene>
<reference evidence="1 2" key="1">
    <citation type="journal article" date="2011" name="BMC Genomics">
        <title>Genome sequencing reveals diversification of virulence factor content and possible host adaptation in distinct subpopulations of Salmonella enterica.</title>
        <authorList>
            <person name="den Bakker H.C."/>
            <person name="Moreno Switt A.I."/>
            <person name="Govoni G."/>
            <person name="Cummings C.A."/>
            <person name="Ranieri M.L."/>
            <person name="Degoricija L."/>
            <person name="Hoelzer K."/>
            <person name="Rodriguez-Rivera L.D."/>
            <person name="Brown S."/>
            <person name="Bolchacova E."/>
            <person name="Furtado M.R."/>
            <person name="Wiedmann M."/>
        </authorList>
    </citation>
    <scope>NUCLEOTIDE SEQUENCE [LARGE SCALE GENOMIC DNA]</scope>
    <source>
        <strain evidence="1 2">A4-543</strain>
    </source>
</reference>
<protein>
    <submittedName>
        <fullName evidence="1">Putative type-I secretion protein</fullName>
    </submittedName>
</protein>
<dbReference type="PATRIC" id="fig|913082.3.peg.4864"/>
<comment type="caution">
    <text evidence="1">The sequence shown here is derived from an EMBL/GenBank/DDBJ whole genome shotgun (WGS) entry which is preliminary data.</text>
</comment>
<dbReference type="Proteomes" id="UP000005065">
    <property type="component" value="Unassembled WGS sequence"/>
</dbReference>
<evidence type="ECO:0000313" key="2">
    <source>
        <dbReference type="Proteomes" id="UP000005065"/>
    </source>
</evidence>
<sequence>MKIKMFFLTTAFITQSTYASELPVIPLRDLVNAALCRYADFSPLMPH</sequence>